<comment type="caution">
    <text evidence="3">The sequence shown here is derived from an EMBL/GenBank/DDBJ whole genome shotgun (WGS) entry which is preliminary data.</text>
</comment>
<dbReference type="InterPro" id="IPR012938">
    <property type="entry name" value="Glc/Sorbosone_DH"/>
</dbReference>
<dbReference type="Gene3D" id="2.120.10.30">
    <property type="entry name" value="TolB, C-terminal domain"/>
    <property type="match status" value="1"/>
</dbReference>
<evidence type="ECO:0000313" key="3">
    <source>
        <dbReference type="EMBL" id="MCP1726294.1"/>
    </source>
</evidence>
<dbReference type="PANTHER" id="PTHR19328:SF75">
    <property type="entry name" value="ALDOSE SUGAR DEHYDROGENASE YLII"/>
    <property type="match status" value="1"/>
</dbReference>
<dbReference type="EMBL" id="JALJYF010000001">
    <property type="protein sequence ID" value="MCP1726294.1"/>
    <property type="molecule type" value="Genomic_DNA"/>
</dbReference>
<keyword evidence="4" id="KW-1185">Reference proteome</keyword>
<sequence length="368" mass="40657">MNVIQRAIALSLCCLCLSAISTPLKAHDYQLETLAEGLEHPWSMAFLPDGQILVTERAGRLRLIEDSELHPEAIDGVPEAYVASQGGLFEVMPHPDYADNGWLYLSLAHGTARANTTRVVRARLSDHALVDLEVIFEAEPTRSTPVHYGGRMTFLPDNTLLLGLGDGFDYREQAQNRANHLGSLLRLNEDGSIPDDNPFVDDEEAQDEIYSYGHRNIQGIIHDPATDRIWSHEHGPRGGDELNIIEAGTNYGWPLATHGVDYSGARITPHQSLPGMKDPVLVWTPAIAPAGLSQYRGEAFPDWDGDLLVAGLVSRSVVRVRLEGSSAAEQEQLFEELESRIRDVQVGPEGYIYLLTDQSNGRLIRVKP</sequence>
<dbReference type="Pfam" id="PF07995">
    <property type="entry name" value="GSDH"/>
    <property type="match status" value="1"/>
</dbReference>
<keyword evidence="1" id="KW-0732">Signal</keyword>
<dbReference type="InterPro" id="IPR011041">
    <property type="entry name" value="Quinoprot_gluc/sorb_DH_b-prop"/>
</dbReference>
<name>A0ABT1G4R5_9GAMM</name>
<evidence type="ECO:0000259" key="2">
    <source>
        <dbReference type="Pfam" id="PF07995"/>
    </source>
</evidence>
<evidence type="ECO:0000313" key="4">
    <source>
        <dbReference type="Proteomes" id="UP001523550"/>
    </source>
</evidence>
<dbReference type="Proteomes" id="UP001523550">
    <property type="component" value="Unassembled WGS sequence"/>
</dbReference>
<protein>
    <submittedName>
        <fullName evidence="3">Glucose/arabinose dehydrogenase</fullName>
    </submittedName>
</protein>
<evidence type="ECO:0000256" key="1">
    <source>
        <dbReference type="SAM" id="SignalP"/>
    </source>
</evidence>
<dbReference type="RefSeq" id="WP_253444338.1">
    <property type="nucleotide sequence ID" value="NZ_JALJYF010000001.1"/>
</dbReference>
<reference evidence="3 4" key="1">
    <citation type="submission" date="2022-03" db="EMBL/GenBank/DDBJ databases">
        <title>Genomic Encyclopedia of Type Strains, Phase III (KMG-III): the genomes of soil and plant-associated and newly described type strains.</title>
        <authorList>
            <person name="Whitman W."/>
        </authorList>
    </citation>
    <scope>NUCLEOTIDE SEQUENCE [LARGE SCALE GENOMIC DNA]</scope>
    <source>
        <strain evidence="3 4">BSker1</strain>
    </source>
</reference>
<proteinExistence type="predicted"/>
<dbReference type="InterPro" id="IPR011042">
    <property type="entry name" value="6-blade_b-propeller_TolB-like"/>
</dbReference>
<feature type="signal peptide" evidence="1">
    <location>
        <begin position="1"/>
        <end position="26"/>
    </location>
</feature>
<dbReference type="SUPFAM" id="SSF50952">
    <property type="entry name" value="Soluble quinoprotein glucose dehydrogenase"/>
    <property type="match status" value="1"/>
</dbReference>
<feature type="domain" description="Glucose/Sorbosone dehydrogenase" evidence="2">
    <location>
        <begin position="38"/>
        <end position="365"/>
    </location>
</feature>
<gene>
    <name evidence="3" type="ORF">J2T60_000259</name>
</gene>
<accession>A0ABT1G4R5</accession>
<organism evidence="3 4">
    <name type="scientific">Natronospira proteinivora</name>
    <dbReference type="NCBI Taxonomy" id="1807133"/>
    <lineage>
        <taxon>Bacteria</taxon>
        <taxon>Pseudomonadati</taxon>
        <taxon>Pseudomonadota</taxon>
        <taxon>Gammaproteobacteria</taxon>
        <taxon>Natronospirales</taxon>
        <taxon>Natronospiraceae</taxon>
        <taxon>Natronospira</taxon>
    </lineage>
</organism>
<dbReference type="PANTHER" id="PTHR19328">
    <property type="entry name" value="HEDGEHOG-INTERACTING PROTEIN"/>
    <property type="match status" value="1"/>
</dbReference>
<feature type="chain" id="PRO_5046034714" evidence="1">
    <location>
        <begin position="27"/>
        <end position="368"/>
    </location>
</feature>